<name>A0A3L7A052_9HYPH</name>
<feature type="domain" description="Thiamine pyrophosphate enzyme N-terminal TPP-binding" evidence="6">
    <location>
        <begin position="14"/>
        <end position="128"/>
    </location>
</feature>
<dbReference type="RefSeq" id="WP_121625330.1">
    <property type="nucleotide sequence ID" value="NZ_JACIIW010000013.1"/>
</dbReference>
<reference evidence="7 8" key="1">
    <citation type="submission" date="2018-10" db="EMBL/GenBank/DDBJ databases">
        <title>Xanthobacter tagetidis genome sequencing and assembly.</title>
        <authorList>
            <person name="Maclea K.S."/>
            <person name="Goen A.E."/>
            <person name="Fatima S.A."/>
        </authorList>
    </citation>
    <scope>NUCLEOTIDE SEQUENCE [LARGE SCALE GENOMIC DNA]</scope>
    <source>
        <strain evidence="7 8">ATCC 700314</strain>
    </source>
</reference>
<evidence type="ECO:0000313" key="7">
    <source>
        <dbReference type="EMBL" id="RLP72822.1"/>
    </source>
</evidence>
<dbReference type="Gene3D" id="3.40.50.1220">
    <property type="entry name" value="TPP-binding domain"/>
    <property type="match status" value="1"/>
</dbReference>
<feature type="domain" description="Thiamine pyrophosphate enzyme central" evidence="4">
    <location>
        <begin position="201"/>
        <end position="338"/>
    </location>
</feature>
<sequence>MTSSPAPSSAPLRSGGTILVDGLRIHGADRIFGVPGESALPVFDALRDAARGVRFIVCRHEANAAHMAEADGKLTGRPGLCIVSRGPGAMHAAVGVHTAFQDSTPFILIIGQVPQAHRGREAFQEIDYSRTFADMAKWAADIPSADAIPEYLSRAFHVATHGRPGPVVLSVGEDVLSQMSAVADAPAFKTVSAAPTPAAMAQVRQMLQAAQRPLIIVGGSGWTDAASADITAFARASDLPVVAGFRSQDIVSNEASVYVGDLSLGSSRALTRRVKDADLLLVIGDRIGEVTSKAYDALKVPDPDQALIHVFPGAEELGRVYNADLPILAAPPEFAAALRQMAPLDPAGWAAWRTEGRAAYEAYQVPPAKTAGFDYAKVIQHLRTALPDDAIVTNGAGNYTIWLHRFFRYRTLRTQLAPKSGCMGYGLPAAIAAKLRHPDRTVVALAGDGCFQMASPDFATAVHHKLAIVVIVVNNTAYGSIRAHQERQFPGRESGTRLTNPSFADIARAYGAHGERVAADADFPAALERALAAGGPALIEISLPPNQLTPDMII</sequence>
<dbReference type="GO" id="GO:0009099">
    <property type="term" value="P:L-valine biosynthetic process"/>
    <property type="evidence" value="ECO:0007669"/>
    <property type="project" value="TreeGrafter"/>
</dbReference>
<dbReference type="Gene3D" id="3.40.50.970">
    <property type="match status" value="2"/>
</dbReference>
<dbReference type="InterPro" id="IPR029035">
    <property type="entry name" value="DHS-like_NAD/FAD-binding_dom"/>
</dbReference>
<evidence type="ECO:0000256" key="1">
    <source>
        <dbReference type="ARBA" id="ARBA00007812"/>
    </source>
</evidence>
<dbReference type="EMBL" id="RCTF01000024">
    <property type="protein sequence ID" value="RLP72822.1"/>
    <property type="molecule type" value="Genomic_DNA"/>
</dbReference>
<organism evidence="7 8">
    <name type="scientific">Xanthobacter tagetidis</name>
    <dbReference type="NCBI Taxonomy" id="60216"/>
    <lineage>
        <taxon>Bacteria</taxon>
        <taxon>Pseudomonadati</taxon>
        <taxon>Pseudomonadota</taxon>
        <taxon>Alphaproteobacteria</taxon>
        <taxon>Hyphomicrobiales</taxon>
        <taxon>Xanthobacteraceae</taxon>
        <taxon>Xanthobacter</taxon>
    </lineage>
</organism>
<evidence type="ECO:0000256" key="2">
    <source>
        <dbReference type="ARBA" id="ARBA00023052"/>
    </source>
</evidence>
<dbReference type="InterPro" id="IPR011766">
    <property type="entry name" value="TPP_enzyme_TPP-bd"/>
</dbReference>
<dbReference type="SUPFAM" id="SSF52467">
    <property type="entry name" value="DHS-like NAD/FAD-binding domain"/>
    <property type="match status" value="1"/>
</dbReference>
<proteinExistence type="inferred from homology"/>
<comment type="similarity">
    <text evidence="1 3">Belongs to the TPP enzyme family.</text>
</comment>
<dbReference type="InterPro" id="IPR029061">
    <property type="entry name" value="THDP-binding"/>
</dbReference>
<dbReference type="PANTHER" id="PTHR18968:SF120">
    <property type="entry name" value="ACETOLACTATE SYNTHASE LARGE SUBUNIT"/>
    <property type="match status" value="1"/>
</dbReference>
<dbReference type="GO" id="GO:0009097">
    <property type="term" value="P:isoleucine biosynthetic process"/>
    <property type="evidence" value="ECO:0007669"/>
    <property type="project" value="TreeGrafter"/>
</dbReference>
<gene>
    <name evidence="7" type="ORF">D9R14_21045</name>
</gene>
<evidence type="ECO:0000259" key="6">
    <source>
        <dbReference type="Pfam" id="PF02776"/>
    </source>
</evidence>
<dbReference type="GO" id="GO:0005948">
    <property type="term" value="C:acetolactate synthase complex"/>
    <property type="evidence" value="ECO:0007669"/>
    <property type="project" value="TreeGrafter"/>
</dbReference>
<dbReference type="CDD" id="cd00568">
    <property type="entry name" value="TPP_enzymes"/>
    <property type="match status" value="1"/>
</dbReference>
<evidence type="ECO:0000313" key="8">
    <source>
        <dbReference type="Proteomes" id="UP000269692"/>
    </source>
</evidence>
<evidence type="ECO:0000259" key="4">
    <source>
        <dbReference type="Pfam" id="PF00205"/>
    </source>
</evidence>
<feature type="domain" description="Thiamine pyrophosphate enzyme TPP-binding" evidence="5">
    <location>
        <begin position="395"/>
        <end position="541"/>
    </location>
</feature>
<keyword evidence="2 3" id="KW-0786">Thiamine pyrophosphate</keyword>
<dbReference type="PROSITE" id="PS00187">
    <property type="entry name" value="TPP_ENZYMES"/>
    <property type="match status" value="1"/>
</dbReference>
<dbReference type="Pfam" id="PF02776">
    <property type="entry name" value="TPP_enzyme_N"/>
    <property type="match status" value="1"/>
</dbReference>
<dbReference type="GO" id="GO:0000287">
    <property type="term" value="F:magnesium ion binding"/>
    <property type="evidence" value="ECO:0007669"/>
    <property type="project" value="InterPro"/>
</dbReference>
<dbReference type="Pfam" id="PF02775">
    <property type="entry name" value="TPP_enzyme_C"/>
    <property type="match status" value="1"/>
</dbReference>
<dbReference type="OrthoDB" id="4494979at2"/>
<evidence type="ECO:0000256" key="3">
    <source>
        <dbReference type="RuleBase" id="RU362132"/>
    </source>
</evidence>
<dbReference type="GO" id="GO:0050660">
    <property type="term" value="F:flavin adenine dinucleotide binding"/>
    <property type="evidence" value="ECO:0007669"/>
    <property type="project" value="TreeGrafter"/>
</dbReference>
<dbReference type="InterPro" id="IPR000399">
    <property type="entry name" value="TPP-bd_CS"/>
</dbReference>
<accession>A0A3L7A052</accession>
<dbReference type="NCBIfam" id="NF006052">
    <property type="entry name" value="PRK08199.1"/>
    <property type="match status" value="1"/>
</dbReference>
<dbReference type="InterPro" id="IPR045229">
    <property type="entry name" value="TPP_enz"/>
</dbReference>
<protein>
    <submittedName>
        <fullName evidence="7">Thiamine pyrophosphate-binding protein</fullName>
    </submittedName>
</protein>
<keyword evidence="8" id="KW-1185">Reference proteome</keyword>
<dbReference type="Proteomes" id="UP000269692">
    <property type="component" value="Unassembled WGS sequence"/>
</dbReference>
<dbReference type="PANTHER" id="PTHR18968">
    <property type="entry name" value="THIAMINE PYROPHOSPHATE ENZYMES"/>
    <property type="match status" value="1"/>
</dbReference>
<dbReference type="FunFam" id="3.40.50.970:FF:000007">
    <property type="entry name" value="Acetolactate synthase"/>
    <property type="match status" value="1"/>
</dbReference>
<comment type="caution">
    <text evidence="7">The sequence shown here is derived from an EMBL/GenBank/DDBJ whole genome shotgun (WGS) entry which is preliminary data.</text>
</comment>
<dbReference type="Pfam" id="PF00205">
    <property type="entry name" value="TPP_enzyme_M"/>
    <property type="match status" value="1"/>
</dbReference>
<evidence type="ECO:0000259" key="5">
    <source>
        <dbReference type="Pfam" id="PF02775"/>
    </source>
</evidence>
<dbReference type="InterPro" id="IPR012001">
    <property type="entry name" value="Thiamin_PyroP_enz_TPP-bd_dom"/>
</dbReference>
<dbReference type="GO" id="GO:0030976">
    <property type="term" value="F:thiamine pyrophosphate binding"/>
    <property type="evidence" value="ECO:0007669"/>
    <property type="project" value="InterPro"/>
</dbReference>
<dbReference type="InterPro" id="IPR012000">
    <property type="entry name" value="Thiamin_PyroP_enz_cen_dom"/>
</dbReference>
<dbReference type="SUPFAM" id="SSF52518">
    <property type="entry name" value="Thiamin diphosphate-binding fold (THDP-binding)"/>
    <property type="match status" value="2"/>
</dbReference>
<dbReference type="CDD" id="cd07035">
    <property type="entry name" value="TPP_PYR_POX_like"/>
    <property type="match status" value="1"/>
</dbReference>
<dbReference type="GO" id="GO:0003984">
    <property type="term" value="F:acetolactate synthase activity"/>
    <property type="evidence" value="ECO:0007669"/>
    <property type="project" value="TreeGrafter"/>
</dbReference>
<dbReference type="AlphaFoldDB" id="A0A3L7A052"/>